<name>A0A843V3J2_COLES</name>
<gene>
    <name evidence="1" type="ORF">Taro_020836</name>
</gene>
<organism evidence="1 2">
    <name type="scientific">Colocasia esculenta</name>
    <name type="common">Wild taro</name>
    <name type="synonym">Arum esculentum</name>
    <dbReference type="NCBI Taxonomy" id="4460"/>
    <lineage>
        <taxon>Eukaryota</taxon>
        <taxon>Viridiplantae</taxon>
        <taxon>Streptophyta</taxon>
        <taxon>Embryophyta</taxon>
        <taxon>Tracheophyta</taxon>
        <taxon>Spermatophyta</taxon>
        <taxon>Magnoliopsida</taxon>
        <taxon>Liliopsida</taxon>
        <taxon>Araceae</taxon>
        <taxon>Aroideae</taxon>
        <taxon>Colocasieae</taxon>
        <taxon>Colocasia</taxon>
    </lineage>
</organism>
<dbReference type="EMBL" id="NMUH01001043">
    <property type="protein sequence ID" value="MQL88274.1"/>
    <property type="molecule type" value="Genomic_DNA"/>
</dbReference>
<dbReference type="AlphaFoldDB" id="A0A843V3J2"/>
<evidence type="ECO:0000313" key="1">
    <source>
        <dbReference type="EMBL" id="MQL88274.1"/>
    </source>
</evidence>
<sequence>MDSHMADEQVRLSLKLKCNSDKACRQPEDYLSTATIRQNLLGSGNMALSTARDMAVDRKDHKWRNTQVKLVVVAATASKMAPQPLPNNSSSKSSSKNKVRLSLKLKCNSDRACRQPEDFLSTTTIRQNLLGSGSMALSIARDMAVDRKLGLRRFGLCWGWKRPTGSLCGVLWAMASWCRAEGARIWGLCGRGRWACGAEVADHCAAGGRMWPAVLTAGGDLGHGVEAVGGAEAAGCAGSRWSLGNAGPVRDWSCEVARLKLLRWRSWCCCVGDPGSGNRSSQKICTKEWSLEIGLGI</sequence>
<dbReference type="Proteomes" id="UP000652761">
    <property type="component" value="Unassembled WGS sequence"/>
</dbReference>
<reference evidence="1" key="1">
    <citation type="submission" date="2017-07" db="EMBL/GenBank/DDBJ databases">
        <title>Taro Niue Genome Assembly and Annotation.</title>
        <authorList>
            <person name="Atibalentja N."/>
            <person name="Keating K."/>
            <person name="Fields C.J."/>
        </authorList>
    </citation>
    <scope>NUCLEOTIDE SEQUENCE</scope>
    <source>
        <strain evidence="1">Niue_2</strain>
        <tissue evidence="1">Leaf</tissue>
    </source>
</reference>
<proteinExistence type="predicted"/>
<accession>A0A843V3J2</accession>
<comment type="caution">
    <text evidence="1">The sequence shown here is derived from an EMBL/GenBank/DDBJ whole genome shotgun (WGS) entry which is preliminary data.</text>
</comment>
<keyword evidence="2" id="KW-1185">Reference proteome</keyword>
<evidence type="ECO:0000313" key="2">
    <source>
        <dbReference type="Proteomes" id="UP000652761"/>
    </source>
</evidence>
<protein>
    <submittedName>
        <fullName evidence="1">Uncharacterized protein</fullName>
    </submittedName>
</protein>